<dbReference type="STRING" id="665126.ABB55_10080"/>
<accession>A0A0P6VMJ2</accession>
<dbReference type="PANTHER" id="PTHR40590">
    <property type="entry name" value="CYTOPLASMIC PROTEIN-RELATED"/>
    <property type="match status" value="1"/>
</dbReference>
<protein>
    <recommendedName>
        <fullName evidence="4">Polysaccharide biosynthesis protein GumN</fullName>
    </recommendedName>
</protein>
<dbReference type="InterPro" id="IPR047111">
    <property type="entry name" value="YbaP-like"/>
</dbReference>
<dbReference type="CDD" id="cd14789">
    <property type="entry name" value="Tiki"/>
    <property type="match status" value="1"/>
</dbReference>
<name>A0A0P6VMJ2_9HYPH</name>
<evidence type="ECO:0000256" key="1">
    <source>
        <dbReference type="SAM" id="SignalP"/>
    </source>
</evidence>
<comment type="caution">
    <text evidence="2">The sequence shown here is derived from an EMBL/GenBank/DDBJ whole genome shotgun (WGS) entry which is preliminary data.</text>
</comment>
<evidence type="ECO:0000313" key="2">
    <source>
        <dbReference type="EMBL" id="KPL52527.1"/>
    </source>
</evidence>
<dbReference type="RefSeq" id="WP_054358690.1">
    <property type="nucleotide sequence ID" value="NZ_LJYW01000001.1"/>
</dbReference>
<keyword evidence="1" id="KW-0732">Signal</keyword>
<dbReference type="Pfam" id="PF01963">
    <property type="entry name" value="TraB_PrgY_gumN"/>
    <property type="match status" value="1"/>
</dbReference>
<organism evidence="2 3">
    <name type="scientific">Prosthecodimorpha hirschii</name>
    <dbReference type="NCBI Taxonomy" id="665126"/>
    <lineage>
        <taxon>Bacteria</taxon>
        <taxon>Pseudomonadati</taxon>
        <taxon>Pseudomonadota</taxon>
        <taxon>Alphaproteobacteria</taxon>
        <taxon>Hyphomicrobiales</taxon>
        <taxon>Ancalomicrobiaceae</taxon>
        <taxon>Prosthecodimorpha</taxon>
    </lineage>
</organism>
<reference evidence="2 3" key="1">
    <citation type="submission" date="2015-09" db="EMBL/GenBank/DDBJ databases">
        <authorList>
            <person name="Jackson K.R."/>
            <person name="Lunt B.L."/>
            <person name="Fisher J.N.B."/>
            <person name="Gardner A.V."/>
            <person name="Bailey M.E."/>
            <person name="Deus L.M."/>
            <person name="Earl A.S."/>
            <person name="Gibby P.D."/>
            <person name="Hartmann K.A."/>
            <person name="Liu J.E."/>
            <person name="Manci A.M."/>
            <person name="Nielsen D.A."/>
            <person name="Solomon M.B."/>
            <person name="Breakwell D.P."/>
            <person name="Burnett S.H."/>
            <person name="Grose J.H."/>
        </authorList>
    </citation>
    <scope>NUCLEOTIDE SEQUENCE [LARGE SCALE GENOMIC DNA]</scope>
    <source>
        <strain evidence="2 3">16</strain>
    </source>
</reference>
<dbReference type="EMBL" id="LJYW01000001">
    <property type="protein sequence ID" value="KPL52527.1"/>
    <property type="molecule type" value="Genomic_DNA"/>
</dbReference>
<evidence type="ECO:0008006" key="4">
    <source>
        <dbReference type="Google" id="ProtNLM"/>
    </source>
</evidence>
<reference evidence="2 3" key="2">
    <citation type="submission" date="2015-10" db="EMBL/GenBank/DDBJ databases">
        <title>Draft Genome Sequence of Prosthecomicrobium hirschii ATCC 27832.</title>
        <authorList>
            <person name="Daniel J."/>
            <person name="Givan S.A."/>
            <person name="Brun Y.V."/>
            <person name="Brown P.J."/>
        </authorList>
    </citation>
    <scope>NUCLEOTIDE SEQUENCE [LARGE SCALE GENOMIC DNA]</scope>
    <source>
        <strain evidence="2 3">16</strain>
    </source>
</reference>
<dbReference type="AlphaFoldDB" id="A0A0P6VMJ2"/>
<dbReference type="Proteomes" id="UP000048984">
    <property type="component" value="Unassembled WGS sequence"/>
</dbReference>
<proteinExistence type="predicted"/>
<feature type="signal peptide" evidence="1">
    <location>
        <begin position="1"/>
        <end position="26"/>
    </location>
</feature>
<feature type="chain" id="PRO_5006131631" description="Polysaccharide biosynthesis protein GumN" evidence="1">
    <location>
        <begin position="27"/>
        <end position="339"/>
    </location>
</feature>
<sequence length="339" mass="36478">MSRNAFRLVPAVFAAALAFGSTAARAETPVCAGTDLRAAIVAKEPERWRAIEARAAGIENGDAVFWKIEGKAAKTPSWLLGTIHLSDPRVTDLKPPIRKALDGARTVALENTSVLDPKTAGIAYAEGIDAMLFTDGRSLPGVLGPETWAATVKAFEARGLPGWAVAGWKPWVVVFGALLYPPCELKRWQAGQDMLDIAIGKAGRARKVPVVDLETVKDQFSSIDQMSEAEQIALLKSILSIDAQSTDYQETSVRFYAAGRIDLLWAFSMDVFARAGADKTAASVMENASFRRNVKMLDAARPLIDQGGAFLAVGALHLIGEKGLVRLLREAGYTVTPVR</sequence>
<gene>
    <name evidence="2" type="ORF">ABB55_10080</name>
</gene>
<keyword evidence="3" id="KW-1185">Reference proteome</keyword>
<dbReference type="PANTHER" id="PTHR40590:SF1">
    <property type="entry name" value="CYTOPLASMIC PROTEIN"/>
    <property type="match status" value="1"/>
</dbReference>
<evidence type="ECO:0000313" key="3">
    <source>
        <dbReference type="Proteomes" id="UP000048984"/>
    </source>
</evidence>
<dbReference type="InterPro" id="IPR002816">
    <property type="entry name" value="TraB/PrgY/GumN_fam"/>
</dbReference>